<organism evidence="3 4">
    <name type="scientific">Streptodolium elevatio</name>
    <dbReference type="NCBI Taxonomy" id="3157996"/>
    <lineage>
        <taxon>Bacteria</taxon>
        <taxon>Bacillati</taxon>
        <taxon>Actinomycetota</taxon>
        <taxon>Actinomycetes</taxon>
        <taxon>Kitasatosporales</taxon>
        <taxon>Streptomycetaceae</taxon>
        <taxon>Streptodolium</taxon>
    </lineage>
</organism>
<comment type="caution">
    <text evidence="3">The sequence shown here is derived from an EMBL/GenBank/DDBJ whole genome shotgun (WGS) entry which is preliminary data.</text>
</comment>
<name>A0ABV3DVV5_9ACTN</name>
<keyword evidence="4" id="KW-1185">Reference proteome</keyword>
<evidence type="ECO:0000259" key="2">
    <source>
        <dbReference type="Pfam" id="PF00296"/>
    </source>
</evidence>
<dbReference type="InterPro" id="IPR050564">
    <property type="entry name" value="F420-G6PD/mer"/>
</dbReference>
<proteinExistence type="predicted"/>
<dbReference type="PANTHER" id="PTHR43244:SF1">
    <property type="entry name" value="5,10-METHYLENETETRAHYDROMETHANOPTERIN REDUCTASE"/>
    <property type="match status" value="1"/>
</dbReference>
<reference evidence="3 4" key="1">
    <citation type="submission" date="2024-06" db="EMBL/GenBank/DDBJ databases">
        <title>The Natural Products Discovery Center: Release of the First 8490 Sequenced Strains for Exploring Actinobacteria Biosynthetic Diversity.</title>
        <authorList>
            <person name="Kalkreuter E."/>
            <person name="Kautsar S.A."/>
            <person name="Yang D."/>
            <person name="Bader C.D."/>
            <person name="Teijaro C.N."/>
            <person name="Fluegel L."/>
            <person name="Davis C.M."/>
            <person name="Simpson J.R."/>
            <person name="Lauterbach L."/>
            <person name="Steele A.D."/>
            <person name="Gui C."/>
            <person name="Meng S."/>
            <person name="Li G."/>
            <person name="Viehrig K."/>
            <person name="Ye F."/>
            <person name="Su P."/>
            <person name="Kiefer A.F."/>
            <person name="Nichols A."/>
            <person name="Cepeda A.J."/>
            <person name="Yan W."/>
            <person name="Fan B."/>
            <person name="Jiang Y."/>
            <person name="Adhikari A."/>
            <person name="Zheng C.-J."/>
            <person name="Schuster L."/>
            <person name="Cowan T.M."/>
            <person name="Smanski M.J."/>
            <person name="Chevrette M.G."/>
            <person name="De Carvalho L.P.S."/>
            <person name="Shen B."/>
        </authorList>
    </citation>
    <scope>NUCLEOTIDE SEQUENCE [LARGE SCALE GENOMIC DNA]</scope>
    <source>
        <strain evidence="3 4">NPDC048946</strain>
    </source>
</reference>
<dbReference type="InterPro" id="IPR019922">
    <property type="entry name" value="Lucif-like_OxRdatse_MSMEG_4141"/>
</dbReference>
<dbReference type="RefSeq" id="WP_358364417.1">
    <property type="nucleotide sequence ID" value="NZ_JBEZFP010000210.1"/>
</dbReference>
<gene>
    <name evidence="3" type="ORF">AB0C36_41135</name>
</gene>
<dbReference type="Pfam" id="PF00296">
    <property type="entry name" value="Bac_luciferase"/>
    <property type="match status" value="1"/>
</dbReference>
<keyword evidence="1 3" id="KW-0560">Oxidoreductase</keyword>
<dbReference type="PANTHER" id="PTHR43244">
    <property type="match status" value="1"/>
</dbReference>
<accession>A0ABV3DVV5</accession>
<sequence>MSMADNTAGNTSEGAAAAQHAGQIGLWERFDRFGAESDVAGAAAEAEELGYATLWIGGAFPGHLFENAEKVLAATSRLTFASGILNIRMFPIEDTLAGLAALDKTDPDRFILGLGVSHEEFMRQEGEEFVPPLAAMRAYLDALDAAGIGEDRRVLAALGPKMLRLAAERSAGAHPYFTTPAHTAEARALLGDDPYLAPEQKVILEADPATARGIAREAMGLYLGLANYRNSLKRLGFTDEDLADGGSDRLVDAIVAWGDEETVAARVHEHLAAGADQVAVHILPAAPGATGLPREEWRRLAPVLLG</sequence>
<dbReference type="Proteomes" id="UP001551482">
    <property type="component" value="Unassembled WGS sequence"/>
</dbReference>
<evidence type="ECO:0000313" key="4">
    <source>
        <dbReference type="Proteomes" id="UP001551482"/>
    </source>
</evidence>
<dbReference type="Gene3D" id="3.20.20.30">
    <property type="entry name" value="Luciferase-like domain"/>
    <property type="match status" value="2"/>
</dbReference>
<feature type="domain" description="Luciferase-like" evidence="2">
    <location>
        <begin position="38"/>
        <end position="146"/>
    </location>
</feature>
<dbReference type="EC" id="1.-.-.-" evidence="3"/>
<protein>
    <submittedName>
        <fullName evidence="3">LLM class F420-dependent oxidoreductase</fullName>
        <ecNumber evidence="3">1.-.-.-</ecNumber>
    </submittedName>
</protein>
<dbReference type="EMBL" id="JBEZFP010000210">
    <property type="protein sequence ID" value="MEU8139889.1"/>
    <property type="molecule type" value="Genomic_DNA"/>
</dbReference>
<evidence type="ECO:0000256" key="1">
    <source>
        <dbReference type="ARBA" id="ARBA00023002"/>
    </source>
</evidence>
<dbReference type="NCBIfam" id="TIGR03620">
    <property type="entry name" value="F420_MSMEG_4141"/>
    <property type="match status" value="1"/>
</dbReference>
<dbReference type="InterPro" id="IPR011251">
    <property type="entry name" value="Luciferase-like_dom"/>
</dbReference>
<dbReference type="GO" id="GO:0016491">
    <property type="term" value="F:oxidoreductase activity"/>
    <property type="evidence" value="ECO:0007669"/>
    <property type="project" value="UniProtKB-KW"/>
</dbReference>
<dbReference type="SUPFAM" id="SSF51679">
    <property type="entry name" value="Bacterial luciferase-like"/>
    <property type="match status" value="1"/>
</dbReference>
<evidence type="ECO:0000313" key="3">
    <source>
        <dbReference type="EMBL" id="MEU8139889.1"/>
    </source>
</evidence>
<dbReference type="InterPro" id="IPR036661">
    <property type="entry name" value="Luciferase-like_sf"/>
</dbReference>